<gene>
    <name evidence="12" type="primary">hisF_2</name>
    <name evidence="12" type="ORF">AQPW35_50070</name>
</gene>
<evidence type="ECO:0000256" key="4">
    <source>
        <dbReference type="ARBA" id="ARBA00012809"/>
    </source>
</evidence>
<dbReference type="SUPFAM" id="SSF51366">
    <property type="entry name" value="Ribulose-phoshate binding barrel"/>
    <property type="match status" value="1"/>
</dbReference>
<dbReference type="AlphaFoldDB" id="A0A480AYC7"/>
<dbReference type="GO" id="GO:0000107">
    <property type="term" value="F:imidazoleglycerol-phosphate synthase activity"/>
    <property type="evidence" value="ECO:0007669"/>
    <property type="project" value="InterPro"/>
</dbReference>
<evidence type="ECO:0000313" key="12">
    <source>
        <dbReference type="EMBL" id="GCL65926.1"/>
    </source>
</evidence>
<comment type="function">
    <text evidence="8">IGPS catalyzes the conversion of PRFAR and glutamine to IGP, AICAR and glutamate. The HisF subunit catalyzes the cyclization activity that produces IGP and AICAR from PRFAR using the ammonia provided by the HisH subunit.</text>
</comment>
<keyword evidence="7" id="KW-0456">Lyase</keyword>
<dbReference type="InterPro" id="IPR011060">
    <property type="entry name" value="RibuloseP-bd_barrel"/>
</dbReference>
<dbReference type="Proteomes" id="UP000301751">
    <property type="component" value="Unassembled WGS sequence"/>
</dbReference>
<keyword evidence="13" id="KW-1185">Reference proteome</keyword>
<evidence type="ECO:0000256" key="5">
    <source>
        <dbReference type="ARBA" id="ARBA00022605"/>
    </source>
</evidence>
<evidence type="ECO:0000256" key="8">
    <source>
        <dbReference type="ARBA" id="ARBA00025475"/>
    </source>
</evidence>
<dbReference type="InterPro" id="IPR004651">
    <property type="entry name" value="HisF"/>
</dbReference>
<dbReference type="PANTHER" id="PTHR21235">
    <property type="entry name" value="IMIDAZOLE GLYCEROL PHOSPHATE SYNTHASE SUBUNIT HISF/H IGP SYNTHASE SUBUNIT HISF/H"/>
    <property type="match status" value="1"/>
</dbReference>
<dbReference type="PANTHER" id="PTHR21235:SF2">
    <property type="entry name" value="IMIDAZOLE GLYCEROL PHOSPHATE SYNTHASE HISHF"/>
    <property type="match status" value="1"/>
</dbReference>
<dbReference type="Gene3D" id="3.20.20.70">
    <property type="entry name" value="Aldolase class I"/>
    <property type="match status" value="1"/>
</dbReference>
<evidence type="ECO:0000256" key="3">
    <source>
        <dbReference type="ARBA" id="ARBA00011152"/>
    </source>
</evidence>
<proteinExistence type="inferred from homology"/>
<comment type="subunit">
    <text evidence="3">Heterodimer of HisH and HisF.</text>
</comment>
<dbReference type="InterPro" id="IPR050064">
    <property type="entry name" value="IGPS_HisA/HisF"/>
</dbReference>
<comment type="similarity">
    <text evidence="2 11">Belongs to the HisA/HisF family.</text>
</comment>
<dbReference type="EMBL" id="BJCL01000022">
    <property type="protein sequence ID" value="GCL65926.1"/>
    <property type="molecule type" value="Genomic_DNA"/>
</dbReference>
<evidence type="ECO:0000256" key="1">
    <source>
        <dbReference type="ARBA" id="ARBA00005091"/>
    </source>
</evidence>
<organism evidence="12 13">
    <name type="scientific">Pseudaquabacterium pictum</name>
    <dbReference type="NCBI Taxonomy" id="2315236"/>
    <lineage>
        <taxon>Bacteria</taxon>
        <taxon>Pseudomonadati</taxon>
        <taxon>Pseudomonadota</taxon>
        <taxon>Betaproteobacteria</taxon>
        <taxon>Burkholderiales</taxon>
        <taxon>Sphaerotilaceae</taxon>
        <taxon>Pseudaquabacterium</taxon>
    </lineage>
</organism>
<sequence length="265" mass="27759">MLKVRVIPTLLWKQVGLVKGVGFDSWRRVGPVLPAIKVYNQREVDELVLLDIVAHATGDEPDTESVDDFAADCFVPLTVGGGITGIAQVQRLLRAGADKVAVNTAAYADPGLIDAIAQRHGSQCVVASIDVRNTGPGQWQCFSHAGQHATGRAVRDWARELEDRGAGEILLTSVERDGTMQGYDLDLIAQVAQAVRIPVIASGGAGNYRHMVDAVLQAGASAVAAASIFHYTEQTPAGAKAAMAAAGIPVRSGFVPAPAVHALPA</sequence>
<dbReference type="InterPro" id="IPR006062">
    <property type="entry name" value="His_biosynth"/>
</dbReference>
<dbReference type="UniPathway" id="UPA00031">
    <property type="reaction ID" value="UER00010"/>
</dbReference>
<evidence type="ECO:0000256" key="2">
    <source>
        <dbReference type="ARBA" id="ARBA00009667"/>
    </source>
</evidence>
<reference evidence="13" key="1">
    <citation type="submission" date="2019-03" db="EMBL/GenBank/DDBJ databases">
        <title>Aquabacterium pictum sp.nov., the first bacteriochlorophyll a-containing freshwater bacterium in the genus Aquabacterium of the class Betaproteobacteria.</title>
        <authorList>
            <person name="Hirose S."/>
            <person name="Tank M."/>
            <person name="Hara E."/>
            <person name="Tamaki H."/>
            <person name="Takaichi S."/>
            <person name="Haruta S."/>
            <person name="Hanada S."/>
        </authorList>
    </citation>
    <scope>NUCLEOTIDE SEQUENCE [LARGE SCALE GENOMIC DNA]</scope>
    <source>
        <strain evidence="13">W35</strain>
    </source>
</reference>
<dbReference type="InterPro" id="IPR013785">
    <property type="entry name" value="Aldolase_TIM"/>
</dbReference>
<dbReference type="GO" id="GO:0016829">
    <property type="term" value="F:lyase activity"/>
    <property type="evidence" value="ECO:0007669"/>
    <property type="project" value="UniProtKB-KW"/>
</dbReference>
<evidence type="ECO:0000256" key="10">
    <source>
        <dbReference type="ARBA" id="ARBA00047838"/>
    </source>
</evidence>
<evidence type="ECO:0000256" key="6">
    <source>
        <dbReference type="ARBA" id="ARBA00023102"/>
    </source>
</evidence>
<evidence type="ECO:0000313" key="13">
    <source>
        <dbReference type="Proteomes" id="UP000301751"/>
    </source>
</evidence>
<evidence type="ECO:0000256" key="11">
    <source>
        <dbReference type="RuleBase" id="RU003657"/>
    </source>
</evidence>
<dbReference type="EC" id="4.3.2.10" evidence="4"/>
<dbReference type="CDD" id="cd04731">
    <property type="entry name" value="HisF"/>
    <property type="match status" value="1"/>
</dbReference>
<dbReference type="RefSeq" id="WP_137735629.1">
    <property type="nucleotide sequence ID" value="NZ_BJCL01000022.1"/>
</dbReference>
<keyword evidence="5 11" id="KW-0028">Amino-acid biosynthesis</keyword>
<dbReference type="OrthoDB" id="9781903at2"/>
<evidence type="ECO:0000256" key="9">
    <source>
        <dbReference type="ARBA" id="ARBA00030264"/>
    </source>
</evidence>
<accession>A0A480AYC7</accession>
<comment type="pathway">
    <text evidence="1">Amino-acid biosynthesis; L-histidine biosynthesis; L-histidine from 5-phospho-alpha-D-ribose 1-diphosphate: step 5/9.</text>
</comment>
<keyword evidence="6 11" id="KW-0368">Histidine biosynthesis</keyword>
<comment type="caution">
    <text evidence="12">The sequence shown here is derived from an EMBL/GenBank/DDBJ whole genome shotgun (WGS) entry which is preliminary data.</text>
</comment>
<dbReference type="GO" id="GO:0000105">
    <property type="term" value="P:L-histidine biosynthetic process"/>
    <property type="evidence" value="ECO:0007669"/>
    <property type="project" value="UniProtKB-UniPathway"/>
</dbReference>
<protein>
    <recommendedName>
        <fullName evidence="4">imidazole glycerol-phosphate synthase</fullName>
        <ecNumber evidence="4">4.3.2.10</ecNumber>
    </recommendedName>
    <alternativeName>
        <fullName evidence="9">IGP synthase cyclase subunit</fullName>
    </alternativeName>
</protein>
<name>A0A480AYC7_9BURK</name>
<evidence type="ECO:0000256" key="7">
    <source>
        <dbReference type="ARBA" id="ARBA00023239"/>
    </source>
</evidence>
<comment type="catalytic activity">
    <reaction evidence="10">
        <text>5-[(5-phospho-1-deoxy-D-ribulos-1-ylimino)methylamino]-1-(5-phospho-beta-D-ribosyl)imidazole-4-carboxamide + L-glutamine = D-erythro-1-(imidazol-4-yl)glycerol 3-phosphate + 5-amino-1-(5-phospho-beta-D-ribosyl)imidazole-4-carboxamide + L-glutamate + H(+)</text>
        <dbReference type="Rhea" id="RHEA:24793"/>
        <dbReference type="ChEBI" id="CHEBI:15378"/>
        <dbReference type="ChEBI" id="CHEBI:29985"/>
        <dbReference type="ChEBI" id="CHEBI:58278"/>
        <dbReference type="ChEBI" id="CHEBI:58359"/>
        <dbReference type="ChEBI" id="CHEBI:58475"/>
        <dbReference type="ChEBI" id="CHEBI:58525"/>
        <dbReference type="EC" id="4.3.2.10"/>
    </reaction>
</comment>
<dbReference type="Pfam" id="PF00977">
    <property type="entry name" value="His_biosynth"/>
    <property type="match status" value="1"/>
</dbReference>